<name>A0ABW3NTV7_9FLAO</name>
<dbReference type="CDD" id="cd16894">
    <property type="entry name" value="MltD-like"/>
    <property type="match status" value="1"/>
</dbReference>
<keyword evidence="2" id="KW-0732">Signal</keyword>
<dbReference type="EMBL" id="JBHTLI010000001">
    <property type="protein sequence ID" value="MFD1095706.1"/>
    <property type="molecule type" value="Genomic_DNA"/>
</dbReference>
<dbReference type="Pfam" id="PF01464">
    <property type="entry name" value="SLT"/>
    <property type="match status" value="1"/>
</dbReference>
<feature type="signal peptide" evidence="2">
    <location>
        <begin position="1"/>
        <end position="23"/>
    </location>
</feature>
<dbReference type="RefSeq" id="WP_380744669.1">
    <property type="nucleotide sequence ID" value="NZ_JBHTLI010000001.1"/>
</dbReference>
<feature type="chain" id="PRO_5046754345" evidence="2">
    <location>
        <begin position="24"/>
        <end position="317"/>
    </location>
</feature>
<dbReference type="Proteomes" id="UP001597131">
    <property type="component" value="Unassembled WGS sequence"/>
</dbReference>
<evidence type="ECO:0000313" key="5">
    <source>
        <dbReference type="Proteomes" id="UP001597131"/>
    </source>
</evidence>
<feature type="domain" description="Transglycosylase SLT" evidence="3">
    <location>
        <begin position="108"/>
        <end position="213"/>
    </location>
</feature>
<keyword evidence="5" id="KW-1185">Reference proteome</keyword>
<evidence type="ECO:0000313" key="4">
    <source>
        <dbReference type="EMBL" id="MFD1095706.1"/>
    </source>
</evidence>
<sequence>MKMIKNALMIVGFLVVCAVSINAVQDGGSENAENRTYDKKEKKNVVKDYNIYALPVPEEMDFAGEEVPLDEPDIHERIDRELLVNTYWQSNALLLMKRANKYFPVIEPILKEEGVPEDFKYLAVIESGLTQAVSPARAIGFWQIMEGTGKDYKLEINDNVDERYHIEKSTRVAANYLKKAKEKFGTWTLAAAAYNAGNAGIARQLERQKVNDYYDLLLGEETGRYMFRILALKEIMNHPEKYGFNFDQDDLYHHIPTYEVKVDTAVSDFADFAKDFGINYKILKIHNPWLREAHLNNASRKTYFIDIPKEGYYNMGK</sequence>
<evidence type="ECO:0000256" key="1">
    <source>
        <dbReference type="ARBA" id="ARBA00007734"/>
    </source>
</evidence>
<protein>
    <submittedName>
        <fullName evidence="4">Lytic transglycosylase domain-containing protein</fullName>
    </submittedName>
</protein>
<gene>
    <name evidence="4" type="ORF">ACFQ3Q_08100</name>
</gene>
<evidence type="ECO:0000259" key="3">
    <source>
        <dbReference type="Pfam" id="PF01464"/>
    </source>
</evidence>
<dbReference type="InterPro" id="IPR008258">
    <property type="entry name" value="Transglycosylase_SLT_dom_1"/>
</dbReference>
<dbReference type="SUPFAM" id="SSF53955">
    <property type="entry name" value="Lysozyme-like"/>
    <property type="match status" value="1"/>
</dbReference>
<dbReference type="PANTHER" id="PTHR37423">
    <property type="entry name" value="SOLUBLE LYTIC MUREIN TRANSGLYCOSYLASE-RELATED"/>
    <property type="match status" value="1"/>
</dbReference>
<comment type="similarity">
    <text evidence="1">Belongs to the transglycosylase Slt family.</text>
</comment>
<proteinExistence type="inferred from homology"/>
<dbReference type="PANTHER" id="PTHR37423:SF2">
    <property type="entry name" value="MEMBRANE-BOUND LYTIC MUREIN TRANSGLYCOSYLASE C"/>
    <property type="match status" value="1"/>
</dbReference>
<reference evidence="5" key="1">
    <citation type="journal article" date="2019" name="Int. J. Syst. Evol. Microbiol.">
        <title>The Global Catalogue of Microorganisms (GCM) 10K type strain sequencing project: providing services to taxonomists for standard genome sequencing and annotation.</title>
        <authorList>
            <consortium name="The Broad Institute Genomics Platform"/>
            <consortium name="The Broad Institute Genome Sequencing Center for Infectious Disease"/>
            <person name="Wu L."/>
            <person name="Ma J."/>
        </authorList>
    </citation>
    <scope>NUCLEOTIDE SEQUENCE [LARGE SCALE GENOMIC DNA]</scope>
    <source>
        <strain evidence="5">CCUG 64793</strain>
    </source>
</reference>
<dbReference type="InterPro" id="IPR023346">
    <property type="entry name" value="Lysozyme-like_dom_sf"/>
</dbReference>
<comment type="caution">
    <text evidence="4">The sequence shown here is derived from an EMBL/GenBank/DDBJ whole genome shotgun (WGS) entry which is preliminary data.</text>
</comment>
<organism evidence="4 5">
    <name type="scientific">Salegentibacter chungangensis</name>
    <dbReference type="NCBI Taxonomy" id="1335724"/>
    <lineage>
        <taxon>Bacteria</taxon>
        <taxon>Pseudomonadati</taxon>
        <taxon>Bacteroidota</taxon>
        <taxon>Flavobacteriia</taxon>
        <taxon>Flavobacteriales</taxon>
        <taxon>Flavobacteriaceae</taxon>
        <taxon>Salegentibacter</taxon>
    </lineage>
</organism>
<evidence type="ECO:0000256" key="2">
    <source>
        <dbReference type="SAM" id="SignalP"/>
    </source>
</evidence>
<dbReference type="Gene3D" id="1.10.530.10">
    <property type="match status" value="1"/>
</dbReference>
<accession>A0ABW3NTV7</accession>